<name>A0A918S826_9HYPH</name>
<keyword evidence="1" id="KW-0645">Protease</keyword>
<dbReference type="AlphaFoldDB" id="A0A918S826"/>
<dbReference type="PANTHER" id="PTHR43270">
    <property type="entry name" value="BETA-ALA-HIS DIPEPTIDASE"/>
    <property type="match status" value="1"/>
</dbReference>
<dbReference type="InterPro" id="IPR011650">
    <property type="entry name" value="Peptidase_M20_dimer"/>
</dbReference>
<protein>
    <recommendedName>
        <fullName evidence="4">Peptidase M20 dimerisation domain-containing protein</fullName>
    </recommendedName>
</protein>
<organism evidence="5 6">
    <name type="scientific">Devosia pacifica</name>
    <dbReference type="NCBI Taxonomy" id="1335967"/>
    <lineage>
        <taxon>Bacteria</taxon>
        <taxon>Pseudomonadati</taxon>
        <taxon>Pseudomonadota</taxon>
        <taxon>Alphaproteobacteria</taxon>
        <taxon>Hyphomicrobiales</taxon>
        <taxon>Devosiaceae</taxon>
        <taxon>Devosia</taxon>
    </lineage>
</organism>
<keyword evidence="3" id="KW-0378">Hydrolase</keyword>
<reference evidence="5" key="2">
    <citation type="submission" date="2020-09" db="EMBL/GenBank/DDBJ databases">
        <authorList>
            <person name="Sun Q."/>
            <person name="Kim S."/>
        </authorList>
    </citation>
    <scope>NUCLEOTIDE SEQUENCE</scope>
    <source>
        <strain evidence="5">KCTC 32437</strain>
    </source>
</reference>
<dbReference type="SUPFAM" id="SSF53187">
    <property type="entry name" value="Zn-dependent exopeptidases"/>
    <property type="match status" value="1"/>
</dbReference>
<comment type="caution">
    <text evidence="5">The sequence shown here is derived from an EMBL/GenBank/DDBJ whole genome shotgun (WGS) entry which is preliminary data.</text>
</comment>
<dbReference type="GO" id="GO:0006508">
    <property type="term" value="P:proteolysis"/>
    <property type="evidence" value="ECO:0007669"/>
    <property type="project" value="UniProtKB-KW"/>
</dbReference>
<reference evidence="5" key="1">
    <citation type="journal article" date="2014" name="Int. J. Syst. Evol. Microbiol.">
        <title>Complete genome sequence of Corynebacterium casei LMG S-19264T (=DSM 44701T), isolated from a smear-ripened cheese.</title>
        <authorList>
            <consortium name="US DOE Joint Genome Institute (JGI-PGF)"/>
            <person name="Walter F."/>
            <person name="Albersmeier A."/>
            <person name="Kalinowski J."/>
            <person name="Ruckert C."/>
        </authorList>
    </citation>
    <scope>NUCLEOTIDE SEQUENCE</scope>
    <source>
        <strain evidence="5">KCTC 32437</strain>
    </source>
</reference>
<evidence type="ECO:0000313" key="5">
    <source>
        <dbReference type="EMBL" id="GHA25569.1"/>
    </source>
</evidence>
<sequence>MPVSSTTTDAVLARVDAGLDDSLERLMELMRIRSISTDPEYAGECQAAASWLRGALDEIGFAADLHQTEGHPLVLGRDHSADGPRVLFYGHYDVQPVDPLELWDTDPFSPEIREAEDGTRIIVGRGSSDDKGQLMTFIEACRAFKAETGSMPIGVTLLLEGEEESGGKNLPPFISAYKQALKADIALVCDTDMWNRDTPSITTMLRGLVGEEIVITCANKDLHSGMFGNAARNANQVLADIIASLRDENGRVTVDGFYDDVAELPDTVREQWQTLGFDEQAFLGSAGLSIPAGENDRSVLEQLWSRPTCEINGLSGGYTGAGFKTVIPAKASAKISFRLVADMDPQKVRDAFRRHVRARLPDDCSAEFHDHGAAPALNVPADGPMLQKALGALSAEWPNDAVITGSGGSIPVGGEFKRTLGLDTLFIGFAQNDDRIHSPNEKYDLQSFHKGIRSWVRILAALAD</sequence>
<feature type="domain" description="Peptidase M20 dimerisation" evidence="4">
    <location>
        <begin position="206"/>
        <end position="363"/>
    </location>
</feature>
<dbReference type="EMBL" id="BMZE01000002">
    <property type="protein sequence ID" value="GHA25569.1"/>
    <property type="molecule type" value="Genomic_DNA"/>
</dbReference>
<keyword evidence="2" id="KW-0479">Metal-binding</keyword>
<gene>
    <name evidence="5" type="ORF">GCM10007989_21560</name>
</gene>
<accession>A0A918S826</accession>
<dbReference type="InterPro" id="IPR002933">
    <property type="entry name" value="Peptidase_M20"/>
</dbReference>
<dbReference type="NCBIfam" id="NF005914">
    <property type="entry name" value="PRK07907.1"/>
    <property type="match status" value="1"/>
</dbReference>
<dbReference type="PANTHER" id="PTHR43270:SF12">
    <property type="entry name" value="SUCCINYL-DIAMINOPIMELATE DESUCCINYLASE"/>
    <property type="match status" value="1"/>
</dbReference>
<dbReference type="Proteomes" id="UP000646579">
    <property type="component" value="Unassembled WGS sequence"/>
</dbReference>
<dbReference type="Gene3D" id="3.40.630.10">
    <property type="entry name" value="Zn peptidases"/>
    <property type="match status" value="1"/>
</dbReference>
<evidence type="ECO:0000259" key="4">
    <source>
        <dbReference type="Pfam" id="PF07687"/>
    </source>
</evidence>
<dbReference type="InterPro" id="IPR051458">
    <property type="entry name" value="Cyt/Met_Dipeptidase"/>
</dbReference>
<evidence type="ECO:0000256" key="3">
    <source>
        <dbReference type="ARBA" id="ARBA00022801"/>
    </source>
</evidence>
<evidence type="ECO:0000256" key="1">
    <source>
        <dbReference type="ARBA" id="ARBA00022670"/>
    </source>
</evidence>
<evidence type="ECO:0000313" key="6">
    <source>
        <dbReference type="Proteomes" id="UP000646579"/>
    </source>
</evidence>
<evidence type="ECO:0000256" key="2">
    <source>
        <dbReference type="ARBA" id="ARBA00022723"/>
    </source>
</evidence>
<proteinExistence type="predicted"/>
<dbReference type="GO" id="GO:0008233">
    <property type="term" value="F:peptidase activity"/>
    <property type="evidence" value="ECO:0007669"/>
    <property type="project" value="UniProtKB-KW"/>
</dbReference>
<dbReference type="Pfam" id="PF07687">
    <property type="entry name" value="M20_dimer"/>
    <property type="match status" value="1"/>
</dbReference>
<dbReference type="Gene3D" id="3.30.70.360">
    <property type="match status" value="1"/>
</dbReference>
<keyword evidence="6" id="KW-1185">Reference proteome</keyword>
<dbReference type="Pfam" id="PF01546">
    <property type="entry name" value="Peptidase_M20"/>
    <property type="match status" value="1"/>
</dbReference>
<dbReference type="NCBIfam" id="NF006579">
    <property type="entry name" value="PRK09104.1"/>
    <property type="match status" value="1"/>
</dbReference>
<dbReference type="GO" id="GO:0046872">
    <property type="term" value="F:metal ion binding"/>
    <property type="evidence" value="ECO:0007669"/>
    <property type="project" value="UniProtKB-KW"/>
</dbReference>